<feature type="chain" id="PRO_5026864273" evidence="1">
    <location>
        <begin position="25"/>
        <end position="246"/>
    </location>
</feature>
<evidence type="ECO:0000256" key="1">
    <source>
        <dbReference type="SAM" id="SignalP"/>
    </source>
</evidence>
<accession>A0A6J4I4Q5</accession>
<keyword evidence="1" id="KW-0732">Signal</keyword>
<protein>
    <submittedName>
        <fullName evidence="3">Uncharacterized protein DUF547</fullName>
    </submittedName>
</protein>
<dbReference type="EMBL" id="CADCTQ010000135">
    <property type="protein sequence ID" value="CAA9241455.1"/>
    <property type="molecule type" value="Genomic_DNA"/>
</dbReference>
<dbReference type="InterPro" id="IPR006869">
    <property type="entry name" value="DUF547"/>
</dbReference>
<proteinExistence type="predicted"/>
<dbReference type="PANTHER" id="PTHR46361:SF3">
    <property type="entry name" value="ELECTRON CARRIER_ PROTEIN DISULFIDE OXIDOREDUCTASE"/>
    <property type="match status" value="1"/>
</dbReference>
<reference evidence="3" key="1">
    <citation type="submission" date="2020-02" db="EMBL/GenBank/DDBJ databases">
        <authorList>
            <person name="Meier V. D."/>
        </authorList>
    </citation>
    <scope>NUCLEOTIDE SEQUENCE</scope>
    <source>
        <strain evidence="3">AVDCRST_MAG56</strain>
    </source>
</reference>
<sequence length="246" mass="27591">MPHLLQTLLLSFVLLAASGGRATAQPGFAHSAWDALLKKHVSAKGVVDYRGFIRDSVALNGYLGQLAASPPREKWSRDEQMAWWLNAYNAYTVQLIARHYPLKSINDIKQAGARSPWDIPFIALDGTRFTLNHIEHEILRKQFADPRVHFAIVCASQSCPKLAAEAFEAGKLNGQLDRLTREFLDDPSRNKITARQAEVSQIFDWFKEDFTKKGTVPGFINQYATAKIAKGTKVGFLAYDWGLNDK</sequence>
<dbReference type="AlphaFoldDB" id="A0A6J4I4Q5"/>
<dbReference type="PANTHER" id="PTHR46361">
    <property type="entry name" value="ELECTRON CARRIER/ PROTEIN DISULFIDE OXIDOREDUCTASE"/>
    <property type="match status" value="1"/>
</dbReference>
<organism evidence="3">
    <name type="scientific">uncultured Cytophagales bacterium</name>
    <dbReference type="NCBI Taxonomy" id="158755"/>
    <lineage>
        <taxon>Bacteria</taxon>
        <taxon>Pseudomonadati</taxon>
        <taxon>Bacteroidota</taxon>
        <taxon>Sphingobacteriia</taxon>
        <taxon>Sphingobacteriales</taxon>
        <taxon>environmental samples</taxon>
    </lineage>
</organism>
<dbReference type="Pfam" id="PF04784">
    <property type="entry name" value="DUF547"/>
    <property type="match status" value="1"/>
</dbReference>
<feature type="domain" description="DUF547" evidence="2">
    <location>
        <begin position="73"/>
        <end position="184"/>
    </location>
</feature>
<evidence type="ECO:0000259" key="2">
    <source>
        <dbReference type="Pfam" id="PF04784"/>
    </source>
</evidence>
<feature type="signal peptide" evidence="1">
    <location>
        <begin position="1"/>
        <end position="24"/>
    </location>
</feature>
<evidence type="ECO:0000313" key="3">
    <source>
        <dbReference type="EMBL" id="CAA9241455.1"/>
    </source>
</evidence>
<gene>
    <name evidence="3" type="ORF">AVDCRST_MAG56-1422</name>
</gene>
<name>A0A6J4I4Q5_9SPHI</name>